<dbReference type="InterPro" id="IPR036388">
    <property type="entry name" value="WH-like_DNA-bd_sf"/>
</dbReference>
<feature type="domain" description="ANTAR" evidence="5">
    <location>
        <begin position="156"/>
        <end position="217"/>
    </location>
</feature>
<dbReference type="Gene3D" id="3.30.450.40">
    <property type="match status" value="1"/>
</dbReference>
<reference evidence="6 7" key="1">
    <citation type="submission" date="2019-03" db="EMBL/GenBank/DDBJ databases">
        <title>Genomic Encyclopedia of Type Strains, Phase IV (KMG-IV): sequencing the most valuable type-strain genomes for metagenomic binning, comparative biology and taxonomic classification.</title>
        <authorList>
            <person name="Goeker M."/>
        </authorList>
    </citation>
    <scope>NUCLEOTIDE SEQUENCE [LARGE SCALE GENOMIC DNA]</scope>
    <source>
        <strain evidence="6 7">DSM 45361</strain>
    </source>
</reference>
<dbReference type="SMART" id="SM01012">
    <property type="entry name" value="ANTAR"/>
    <property type="match status" value="1"/>
</dbReference>
<dbReference type="Proteomes" id="UP000295444">
    <property type="component" value="Unassembled WGS sequence"/>
</dbReference>
<dbReference type="EMBL" id="SNXZ01000004">
    <property type="protein sequence ID" value="TDP96205.1"/>
    <property type="molecule type" value="Genomic_DNA"/>
</dbReference>
<dbReference type="GO" id="GO:0016301">
    <property type="term" value="F:kinase activity"/>
    <property type="evidence" value="ECO:0007669"/>
    <property type="project" value="UniProtKB-KW"/>
</dbReference>
<organism evidence="6 7">
    <name type="scientific">Labedaea rhizosphaerae</name>
    <dbReference type="NCBI Taxonomy" id="598644"/>
    <lineage>
        <taxon>Bacteria</taxon>
        <taxon>Bacillati</taxon>
        <taxon>Actinomycetota</taxon>
        <taxon>Actinomycetes</taxon>
        <taxon>Pseudonocardiales</taxon>
        <taxon>Pseudonocardiaceae</taxon>
        <taxon>Labedaea</taxon>
    </lineage>
</organism>
<dbReference type="SMART" id="SM00065">
    <property type="entry name" value="GAF"/>
    <property type="match status" value="1"/>
</dbReference>
<evidence type="ECO:0000313" key="6">
    <source>
        <dbReference type="EMBL" id="TDP96205.1"/>
    </source>
</evidence>
<evidence type="ECO:0000256" key="1">
    <source>
        <dbReference type="ARBA" id="ARBA00022679"/>
    </source>
</evidence>
<dbReference type="AlphaFoldDB" id="A0A4R6SBF7"/>
<dbReference type="InterPro" id="IPR003018">
    <property type="entry name" value="GAF"/>
</dbReference>
<evidence type="ECO:0000259" key="5">
    <source>
        <dbReference type="PROSITE" id="PS50921"/>
    </source>
</evidence>
<dbReference type="InterPro" id="IPR012074">
    <property type="entry name" value="GAF_ANTAR"/>
</dbReference>
<proteinExistence type="predicted"/>
<sequence length="226" mass="24614">MELADTLVADFDIIDFLETLAERVVELLDVAACGLLLVDQHGALNLVAASTEQTRMLELFQVQTAEGPCVECFRTGQPIDVPDLAVADTRWPVFAPAARAAGYRAVHALPMQLRSDTIGALNLFSETGSVLSADARQLGQTMANAATIAILHQRAIRHMELVADQLQTALNSRIVIEQAKGVLAERHGVDVDEAFVLLRSHARHHRYKLSDLAMAVIHNEQVIPAP</sequence>
<dbReference type="Pfam" id="PF13185">
    <property type="entry name" value="GAF_2"/>
    <property type="match status" value="1"/>
</dbReference>
<dbReference type="SUPFAM" id="SSF55781">
    <property type="entry name" value="GAF domain-like"/>
    <property type="match status" value="1"/>
</dbReference>
<dbReference type="SUPFAM" id="SSF52172">
    <property type="entry name" value="CheY-like"/>
    <property type="match status" value="1"/>
</dbReference>
<name>A0A4R6SBF7_LABRH</name>
<dbReference type="InterPro" id="IPR011006">
    <property type="entry name" value="CheY-like_superfamily"/>
</dbReference>
<dbReference type="PROSITE" id="PS50921">
    <property type="entry name" value="ANTAR"/>
    <property type="match status" value="1"/>
</dbReference>
<accession>A0A4R6SBF7</accession>
<evidence type="ECO:0000313" key="7">
    <source>
        <dbReference type="Proteomes" id="UP000295444"/>
    </source>
</evidence>
<protein>
    <submittedName>
        <fullName evidence="6">GAF domain-containing protein</fullName>
    </submittedName>
</protein>
<dbReference type="GO" id="GO:0003723">
    <property type="term" value="F:RNA binding"/>
    <property type="evidence" value="ECO:0007669"/>
    <property type="project" value="InterPro"/>
</dbReference>
<comment type="caution">
    <text evidence="6">The sequence shown here is derived from an EMBL/GenBank/DDBJ whole genome shotgun (WGS) entry which is preliminary data.</text>
</comment>
<evidence type="ECO:0000256" key="3">
    <source>
        <dbReference type="ARBA" id="ARBA00023015"/>
    </source>
</evidence>
<evidence type="ECO:0000256" key="2">
    <source>
        <dbReference type="ARBA" id="ARBA00022777"/>
    </source>
</evidence>
<keyword evidence="1" id="KW-0808">Transferase</keyword>
<gene>
    <name evidence="6" type="ORF">EV186_104187</name>
</gene>
<keyword evidence="7" id="KW-1185">Reference proteome</keyword>
<evidence type="ECO:0000256" key="4">
    <source>
        <dbReference type="ARBA" id="ARBA00023163"/>
    </source>
</evidence>
<dbReference type="InterPro" id="IPR029016">
    <property type="entry name" value="GAF-like_dom_sf"/>
</dbReference>
<keyword evidence="3" id="KW-0805">Transcription regulation</keyword>
<dbReference type="InterPro" id="IPR005561">
    <property type="entry name" value="ANTAR"/>
</dbReference>
<dbReference type="PIRSF" id="PIRSF036625">
    <property type="entry name" value="GAF_ANTAR"/>
    <property type="match status" value="1"/>
</dbReference>
<keyword evidence="2" id="KW-0418">Kinase</keyword>
<dbReference type="Pfam" id="PF03861">
    <property type="entry name" value="ANTAR"/>
    <property type="match status" value="1"/>
</dbReference>
<keyword evidence="4" id="KW-0804">Transcription</keyword>
<dbReference type="Gene3D" id="1.10.10.10">
    <property type="entry name" value="Winged helix-like DNA-binding domain superfamily/Winged helix DNA-binding domain"/>
    <property type="match status" value="1"/>
</dbReference>